<feature type="region of interest" description="Disordered" evidence="5">
    <location>
        <begin position="76"/>
        <end position="101"/>
    </location>
</feature>
<dbReference type="EMBL" id="JGZE01000010">
    <property type="protein sequence ID" value="KFI77050.1"/>
    <property type="molecule type" value="Genomic_DNA"/>
</dbReference>
<name>A0A087C1A0_9BIFI</name>
<dbReference type="SUPFAM" id="SSF46785">
    <property type="entry name" value="Winged helix' DNA-binding domain"/>
    <property type="match status" value="2"/>
</dbReference>
<dbReference type="GO" id="GO:0051304">
    <property type="term" value="P:chromosome separation"/>
    <property type="evidence" value="ECO:0007669"/>
    <property type="project" value="InterPro"/>
</dbReference>
<feature type="region of interest" description="Disordered" evidence="5">
    <location>
        <begin position="1"/>
        <end position="26"/>
    </location>
</feature>
<dbReference type="RefSeq" id="WP_081882887.1">
    <property type="nucleotide sequence ID" value="NZ_JDUO01000001.1"/>
</dbReference>
<dbReference type="InterPro" id="IPR005234">
    <property type="entry name" value="ScpB_csome_segregation"/>
</dbReference>
<accession>A0A087C1A0</accession>
<dbReference type="STRING" id="1437603.GCA_000771525_00215"/>
<keyword evidence="3" id="KW-0159">Chromosome partition</keyword>
<dbReference type="Proteomes" id="UP000029082">
    <property type="component" value="Unassembled WGS sequence"/>
</dbReference>
<reference evidence="6 7" key="1">
    <citation type="submission" date="2014-03" db="EMBL/GenBank/DDBJ databases">
        <title>Genomics of Bifidobacteria.</title>
        <authorList>
            <person name="Ventura M."/>
            <person name="Milani C."/>
            <person name="Lugli G.A."/>
        </authorList>
    </citation>
    <scope>NUCLEOTIDE SEQUENCE [LARGE SCALE GENOMIC DNA]</scope>
    <source>
        <strain evidence="6 7">DSM 21395</strain>
    </source>
</reference>
<protein>
    <submittedName>
        <fullName evidence="6">Condensin subunit ScpB</fullName>
    </submittedName>
</protein>
<feature type="compositionally biased region" description="Basic and acidic residues" evidence="5">
    <location>
        <begin position="76"/>
        <end position="93"/>
    </location>
</feature>
<evidence type="ECO:0000256" key="5">
    <source>
        <dbReference type="SAM" id="MobiDB-lite"/>
    </source>
</evidence>
<sequence>MSADDTDTEPAGSRGPIEGDGRVGVGSVDVEALPGGLPACLEALLMAADQPQHTEGIAQALGLEVGAVRRALVDVQREYDGEPSDENGRDGGRPGRPRGFSLRHGARGWQLVTRAVYEPVVAAFVTAGQTARLSQAAFEALAIIAYRQPVTRAQIAGIRGVNSDGVVRSLLVRGLVRADGVDPETRAERLSTTDLFLDHMGIESLDDLPSLAPFMPAADTAIKDALQAGD</sequence>
<dbReference type="PANTHER" id="PTHR34298:SF2">
    <property type="entry name" value="SEGREGATION AND CONDENSATION PROTEIN B"/>
    <property type="match status" value="1"/>
</dbReference>
<comment type="caution">
    <text evidence="6">The sequence shown here is derived from an EMBL/GenBank/DDBJ whole genome shotgun (WGS) entry which is preliminary data.</text>
</comment>
<evidence type="ECO:0000313" key="7">
    <source>
        <dbReference type="Proteomes" id="UP000029082"/>
    </source>
</evidence>
<evidence type="ECO:0000256" key="3">
    <source>
        <dbReference type="ARBA" id="ARBA00022829"/>
    </source>
</evidence>
<evidence type="ECO:0000313" key="6">
    <source>
        <dbReference type="EMBL" id="KFI77050.1"/>
    </source>
</evidence>
<dbReference type="InterPro" id="IPR036388">
    <property type="entry name" value="WH-like_DNA-bd_sf"/>
</dbReference>
<organism evidence="6 7">
    <name type="scientific">Bifidobacterium mongoliense DSM 21395</name>
    <dbReference type="NCBI Taxonomy" id="1437603"/>
    <lineage>
        <taxon>Bacteria</taxon>
        <taxon>Bacillati</taxon>
        <taxon>Actinomycetota</taxon>
        <taxon>Actinomycetes</taxon>
        <taxon>Bifidobacteriales</taxon>
        <taxon>Bifidobacteriaceae</taxon>
        <taxon>Bifidobacterium</taxon>
    </lineage>
</organism>
<keyword evidence="2" id="KW-0132">Cell division</keyword>
<dbReference type="GO" id="GO:0051301">
    <property type="term" value="P:cell division"/>
    <property type="evidence" value="ECO:0007669"/>
    <property type="project" value="UniProtKB-KW"/>
</dbReference>
<proteinExistence type="predicted"/>
<dbReference type="Gene3D" id="1.10.10.10">
    <property type="entry name" value="Winged helix-like DNA-binding domain superfamily/Winged helix DNA-binding domain"/>
    <property type="match status" value="2"/>
</dbReference>
<evidence type="ECO:0000256" key="4">
    <source>
        <dbReference type="ARBA" id="ARBA00023306"/>
    </source>
</evidence>
<dbReference type="AlphaFoldDB" id="A0A087C1A0"/>
<dbReference type="PANTHER" id="PTHR34298">
    <property type="entry name" value="SEGREGATION AND CONDENSATION PROTEIN B"/>
    <property type="match status" value="1"/>
</dbReference>
<gene>
    <name evidence="6" type="ORF">BMON_0607</name>
</gene>
<dbReference type="Pfam" id="PF04079">
    <property type="entry name" value="SMC_ScpB"/>
    <property type="match status" value="1"/>
</dbReference>
<dbReference type="eggNOG" id="COG1386">
    <property type="taxonomic scope" value="Bacteria"/>
</dbReference>
<evidence type="ECO:0000256" key="1">
    <source>
        <dbReference type="ARBA" id="ARBA00022490"/>
    </source>
</evidence>
<evidence type="ECO:0000256" key="2">
    <source>
        <dbReference type="ARBA" id="ARBA00022618"/>
    </source>
</evidence>
<keyword evidence="7" id="KW-1185">Reference proteome</keyword>
<dbReference type="OrthoDB" id="9806226at2"/>
<keyword evidence="1" id="KW-0963">Cytoplasm</keyword>
<keyword evidence="4" id="KW-0131">Cell cycle</keyword>
<dbReference type="GeneID" id="93093771"/>
<dbReference type="InterPro" id="IPR036390">
    <property type="entry name" value="WH_DNA-bd_sf"/>
</dbReference>